<evidence type="ECO:0000313" key="3">
    <source>
        <dbReference type="Proteomes" id="UP000036873"/>
    </source>
</evidence>
<reference evidence="3" key="1">
    <citation type="submission" date="2015-07" db="EMBL/GenBank/DDBJ databases">
        <title>Draft genome sequence of Acetobacterium bakii DSM 8293, a potential psychrophilic chemical producer through syngas fermentation.</title>
        <authorList>
            <person name="Song Y."/>
            <person name="Hwang S."/>
            <person name="Cho B.-K."/>
        </authorList>
    </citation>
    <scope>NUCLEOTIDE SEQUENCE [LARGE SCALE GENOMIC DNA]</scope>
    <source>
        <strain evidence="3">DSM 8239</strain>
    </source>
</reference>
<dbReference type="Proteomes" id="UP000036873">
    <property type="component" value="Unassembled WGS sequence"/>
</dbReference>
<sequence>MNPIKNYEYAPVEKEIPGFSRGFALAVVIILGAVVIIITGLVQGFNQTADYASARVVYLAATAKAIEFTSSGSYAVPVQNDLLPLIGEEINADATISVVDENQDAFIDYIVYTRNGLVTKYIPGDVVVTAEK</sequence>
<keyword evidence="1" id="KW-1133">Transmembrane helix</keyword>
<evidence type="ECO:0000313" key="2">
    <source>
        <dbReference type="EMBL" id="KNZ43122.1"/>
    </source>
</evidence>
<dbReference type="EMBL" id="LGYO01000007">
    <property type="protein sequence ID" value="KNZ43122.1"/>
    <property type="molecule type" value="Genomic_DNA"/>
</dbReference>
<gene>
    <name evidence="2" type="ORF">AKG39_02940</name>
</gene>
<dbReference type="RefSeq" id="WP_050738863.1">
    <property type="nucleotide sequence ID" value="NZ_LGYO01000007.1"/>
</dbReference>
<dbReference type="AlphaFoldDB" id="A0A0L6U459"/>
<dbReference type="STRING" id="52689.AKG39_02940"/>
<comment type="caution">
    <text evidence="2">The sequence shown here is derived from an EMBL/GenBank/DDBJ whole genome shotgun (WGS) entry which is preliminary data.</text>
</comment>
<keyword evidence="3" id="KW-1185">Reference proteome</keyword>
<proteinExistence type="predicted"/>
<feature type="transmembrane region" description="Helical" evidence="1">
    <location>
        <begin position="23"/>
        <end position="45"/>
    </location>
</feature>
<keyword evidence="1" id="KW-0472">Membrane</keyword>
<name>A0A0L6U459_9FIRM</name>
<organism evidence="2 3">
    <name type="scientific">Acetobacterium bakii</name>
    <dbReference type="NCBI Taxonomy" id="52689"/>
    <lineage>
        <taxon>Bacteria</taxon>
        <taxon>Bacillati</taxon>
        <taxon>Bacillota</taxon>
        <taxon>Clostridia</taxon>
        <taxon>Eubacteriales</taxon>
        <taxon>Eubacteriaceae</taxon>
        <taxon>Acetobacterium</taxon>
    </lineage>
</organism>
<dbReference type="OrthoDB" id="1778852at2"/>
<keyword evidence="1" id="KW-0812">Transmembrane</keyword>
<evidence type="ECO:0008006" key="4">
    <source>
        <dbReference type="Google" id="ProtNLM"/>
    </source>
</evidence>
<evidence type="ECO:0000256" key="1">
    <source>
        <dbReference type="SAM" id="Phobius"/>
    </source>
</evidence>
<accession>A0A0L6U459</accession>
<protein>
    <recommendedName>
        <fullName evidence="4">DUF4860 domain-containing protein</fullName>
    </recommendedName>
</protein>